<dbReference type="PANTHER" id="PTHR10357:SF179">
    <property type="entry name" value="NEUTRAL AND BASIC AMINO ACID TRANSPORT PROTEIN RBAT"/>
    <property type="match status" value="1"/>
</dbReference>
<dbReference type="GO" id="GO:0009313">
    <property type="term" value="P:oligosaccharide catabolic process"/>
    <property type="evidence" value="ECO:0007669"/>
    <property type="project" value="TreeGrafter"/>
</dbReference>
<accession>A0A9D2KGX3</accession>
<dbReference type="Pfam" id="PF00128">
    <property type="entry name" value="Alpha-amylase"/>
    <property type="match status" value="1"/>
</dbReference>
<dbReference type="SMART" id="SM00642">
    <property type="entry name" value="Aamy"/>
    <property type="match status" value="1"/>
</dbReference>
<sequence length="502" mass="56681">MKRQTYSPRSGVYYHIFVPFFRDGNGDGVGDLRGIIQTLDYFNDGKGGGLGVKGLWLSPVHPSPSYHKYDITDFYAIDPAFGTMEDFETLVAEANKRGIGIVLDLIFNCSSHLHPWFLKAQEDASSPEAGYYYLDGSEDARYLDRDAVWNELPAWHFPEKGRGYIGIYSEVMPDFNFNSPALREECLKIARFWLKKGVSGFRLDSAMHLFSTAEVEEGVSHHAKNVAWWREFRTECRRLRPDVFLVGEVWDTPAVRALYYGGLDSSFHFYLGDGIAAFLEGKEDAAQFAKRMENSCLAASLIDPAYTDSPFLSNHDMLRYAEEHPDKDKLKQAAAIYLTMEGTPFIYYGEELGMHAAKEDTCPYFPAYDYLGRARTAFDWGEEEGMCGARFQKGYLSPSLKEQKQDRGSLYRFYERLIRLRNADRALTHGRFSPLPCPDPRVLSYALEYGAARTEVYHNAGSSPFPLPLGGDAVDLMTGEHIPTAQSRRALPPGHSAIVCYG</sequence>
<dbReference type="EMBL" id="DXAJ01000112">
    <property type="protein sequence ID" value="HJA03197.1"/>
    <property type="molecule type" value="Genomic_DNA"/>
</dbReference>
<dbReference type="InterPro" id="IPR045857">
    <property type="entry name" value="O16G_dom_2"/>
</dbReference>
<proteinExistence type="inferred from homology"/>
<dbReference type="Proteomes" id="UP000824221">
    <property type="component" value="Unassembled WGS sequence"/>
</dbReference>
<comment type="caution">
    <text evidence="3">The sequence shown here is derived from an EMBL/GenBank/DDBJ whole genome shotgun (WGS) entry which is preliminary data.</text>
</comment>
<evidence type="ECO:0000313" key="4">
    <source>
        <dbReference type="Proteomes" id="UP000824221"/>
    </source>
</evidence>
<dbReference type="PANTHER" id="PTHR10357">
    <property type="entry name" value="ALPHA-AMYLASE FAMILY MEMBER"/>
    <property type="match status" value="1"/>
</dbReference>
<protein>
    <submittedName>
        <fullName evidence="3">Alpha-amylase</fullName>
    </submittedName>
</protein>
<name>A0A9D2KGX3_9FIRM</name>
<evidence type="ECO:0000313" key="3">
    <source>
        <dbReference type="EMBL" id="HJA03197.1"/>
    </source>
</evidence>
<dbReference type="InterPro" id="IPR017853">
    <property type="entry name" value="GH"/>
</dbReference>
<reference evidence="3" key="2">
    <citation type="submission" date="2021-04" db="EMBL/GenBank/DDBJ databases">
        <authorList>
            <person name="Gilroy R."/>
        </authorList>
    </citation>
    <scope>NUCLEOTIDE SEQUENCE</scope>
    <source>
        <strain evidence="3">CHK156-179</strain>
    </source>
</reference>
<dbReference type="AlphaFoldDB" id="A0A9D2KGX3"/>
<dbReference type="GO" id="GO:0004556">
    <property type="term" value="F:alpha-amylase activity"/>
    <property type="evidence" value="ECO:0007669"/>
    <property type="project" value="TreeGrafter"/>
</dbReference>
<gene>
    <name evidence="3" type="ORF">H9797_07475</name>
</gene>
<dbReference type="InterPro" id="IPR006047">
    <property type="entry name" value="GH13_cat_dom"/>
</dbReference>
<dbReference type="Gene3D" id="3.90.400.10">
    <property type="entry name" value="Oligo-1,6-glucosidase, Domain 2"/>
    <property type="match status" value="1"/>
</dbReference>
<reference evidence="3" key="1">
    <citation type="journal article" date="2021" name="PeerJ">
        <title>Extensive microbial diversity within the chicken gut microbiome revealed by metagenomics and culture.</title>
        <authorList>
            <person name="Gilroy R."/>
            <person name="Ravi A."/>
            <person name="Getino M."/>
            <person name="Pursley I."/>
            <person name="Horton D.L."/>
            <person name="Alikhan N.F."/>
            <person name="Baker D."/>
            <person name="Gharbi K."/>
            <person name="Hall N."/>
            <person name="Watson M."/>
            <person name="Adriaenssens E.M."/>
            <person name="Foster-Nyarko E."/>
            <person name="Jarju S."/>
            <person name="Secka A."/>
            <person name="Antonio M."/>
            <person name="Oren A."/>
            <person name="Chaudhuri R.R."/>
            <person name="La Ragione R."/>
            <person name="Hildebrand F."/>
            <person name="Pallen M.J."/>
        </authorList>
    </citation>
    <scope>NUCLEOTIDE SEQUENCE</scope>
    <source>
        <strain evidence="3">CHK156-179</strain>
    </source>
</reference>
<comment type="similarity">
    <text evidence="1">Belongs to the glycosyl hydrolase 13 family.</text>
</comment>
<evidence type="ECO:0000256" key="1">
    <source>
        <dbReference type="ARBA" id="ARBA00008061"/>
    </source>
</evidence>
<feature type="domain" description="Glycosyl hydrolase family 13 catalytic" evidence="2">
    <location>
        <begin position="15"/>
        <end position="375"/>
    </location>
</feature>
<dbReference type="Gene3D" id="3.20.20.80">
    <property type="entry name" value="Glycosidases"/>
    <property type="match status" value="1"/>
</dbReference>
<organism evidence="3 4">
    <name type="scientific">Candidatus Gallimonas gallistercoris</name>
    <dbReference type="NCBI Taxonomy" id="2838602"/>
    <lineage>
        <taxon>Bacteria</taxon>
        <taxon>Bacillati</taxon>
        <taxon>Bacillota</taxon>
        <taxon>Clostridia</taxon>
        <taxon>Candidatus Gallimonas</taxon>
    </lineage>
</organism>
<evidence type="ECO:0000259" key="2">
    <source>
        <dbReference type="SMART" id="SM00642"/>
    </source>
</evidence>
<dbReference type="SUPFAM" id="SSF51445">
    <property type="entry name" value="(Trans)glycosidases"/>
    <property type="match status" value="1"/>
</dbReference>